<dbReference type="Proteomes" id="UP001235303">
    <property type="component" value="Unassembled WGS sequence"/>
</dbReference>
<comment type="caution">
    <text evidence="2">The sequence shown here is derived from an EMBL/GenBank/DDBJ whole genome shotgun (WGS) entry which is preliminary data.</text>
</comment>
<evidence type="ECO:0000313" key="3">
    <source>
        <dbReference type="Proteomes" id="UP001235303"/>
    </source>
</evidence>
<dbReference type="InterPro" id="IPR046279">
    <property type="entry name" value="DUF6312"/>
</dbReference>
<dbReference type="Gene3D" id="2.60.120.200">
    <property type="match status" value="1"/>
</dbReference>
<feature type="compositionally biased region" description="Basic and acidic residues" evidence="1">
    <location>
        <begin position="331"/>
        <end position="346"/>
    </location>
</feature>
<sequence length="377" mass="43057">MTENLSANPNPNLIKHDLEKESALQGNDEIQINNGHQLPGVRSFHIVQPLKEALSSEEKSPKLVETVQDLEEAVLEFDGKDDYVDCGIAECFNLSQALTIEVWIKLREVKPGTRYYIVGRGSRQYNYSYGLLYLKLKSHQEQIRFLFAKEPVVWEPTINLSDRHYHHLALVIDNQQAILYLDGKSQGSQPLSEQLYPNTEVPLQMGRLFGQTRLHGEMSEVRLWSAVRTSKEIRKHRFHRLAGDEPGLVGYWPLNDGSGDLGGDRTSNSSNPGQIYGATWKLSPSSQLPFVPTSSSQAKPKKSKSKSQRQTKIKVPKGIDRIILLRSKDKFGGKPDFLYEKSSKTKDKNKKRKKNRKKKNGWLQDWYRNWGKALSKI</sequence>
<dbReference type="InterPro" id="IPR013320">
    <property type="entry name" value="ConA-like_dom_sf"/>
</dbReference>
<dbReference type="Pfam" id="PF19831">
    <property type="entry name" value="DUF6312"/>
    <property type="match status" value="1"/>
</dbReference>
<keyword evidence="3" id="KW-1185">Reference proteome</keyword>
<dbReference type="Pfam" id="PF13385">
    <property type="entry name" value="Laminin_G_3"/>
    <property type="match status" value="1"/>
</dbReference>
<gene>
    <name evidence="2" type="ORF">PMG71_23025</name>
</gene>
<dbReference type="SUPFAM" id="SSF49899">
    <property type="entry name" value="Concanavalin A-like lectins/glucanases"/>
    <property type="match status" value="1"/>
</dbReference>
<feature type="region of interest" description="Disordered" evidence="1">
    <location>
        <begin position="287"/>
        <end position="312"/>
    </location>
</feature>
<evidence type="ECO:0000256" key="1">
    <source>
        <dbReference type="SAM" id="MobiDB-lite"/>
    </source>
</evidence>
<feature type="region of interest" description="Disordered" evidence="1">
    <location>
        <begin position="331"/>
        <end position="360"/>
    </location>
</feature>
<feature type="compositionally biased region" description="Basic residues" evidence="1">
    <location>
        <begin position="299"/>
        <end position="312"/>
    </location>
</feature>
<proteinExistence type="predicted"/>
<organism evidence="2 3">
    <name type="scientific">Roseofilum acuticapitatum BLCC-M154</name>
    <dbReference type="NCBI Taxonomy" id="3022444"/>
    <lineage>
        <taxon>Bacteria</taxon>
        <taxon>Bacillati</taxon>
        <taxon>Cyanobacteriota</taxon>
        <taxon>Cyanophyceae</taxon>
        <taxon>Desertifilales</taxon>
        <taxon>Desertifilaceae</taxon>
        <taxon>Roseofilum</taxon>
        <taxon>Roseofilum acuticapitatum</taxon>
    </lineage>
</organism>
<name>A0ABT7AZH5_9CYAN</name>
<accession>A0ABT7AZH5</accession>
<reference evidence="2 3" key="1">
    <citation type="submission" date="2023-01" db="EMBL/GenBank/DDBJ databases">
        <title>Novel diversity within Roseofilum (Cyanobacteria; Desertifilaceae) from marine benthic mats with descriptions of four novel species.</title>
        <authorList>
            <person name="Wang Y."/>
            <person name="Berthold D.E."/>
            <person name="Hu J."/>
            <person name="Lefler F.W."/>
            <person name="Laughinghouse H.D. IV."/>
        </authorList>
    </citation>
    <scope>NUCLEOTIDE SEQUENCE [LARGE SCALE GENOMIC DNA]</scope>
    <source>
        <strain evidence="2 3">BLCC-M154</strain>
    </source>
</reference>
<dbReference type="EMBL" id="JAQOSP010000148">
    <property type="protein sequence ID" value="MDJ1172306.1"/>
    <property type="molecule type" value="Genomic_DNA"/>
</dbReference>
<feature type="compositionally biased region" description="Basic residues" evidence="1">
    <location>
        <begin position="347"/>
        <end position="360"/>
    </location>
</feature>
<protein>
    <submittedName>
        <fullName evidence="2">LamG domain-containing protein</fullName>
    </submittedName>
</protein>
<dbReference type="RefSeq" id="WP_283756056.1">
    <property type="nucleotide sequence ID" value="NZ_JAQOSP010000148.1"/>
</dbReference>
<evidence type="ECO:0000313" key="2">
    <source>
        <dbReference type="EMBL" id="MDJ1172306.1"/>
    </source>
</evidence>